<dbReference type="Gene3D" id="2.10.90.10">
    <property type="entry name" value="Cystine-knot cytokines"/>
    <property type="match status" value="1"/>
</dbReference>
<evidence type="ECO:0000256" key="5">
    <source>
        <dbReference type="SAM" id="SignalP"/>
    </source>
</evidence>
<keyword evidence="5" id="KW-0732">Signal</keyword>
<dbReference type="InterPro" id="IPR006208">
    <property type="entry name" value="Glyco_hormone_CN"/>
</dbReference>
<name>A0A8X6MDY4_NEPPI</name>
<evidence type="ECO:0000256" key="3">
    <source>
        <dbReference type="ARBA" id="ARBA00022525"/>
    </source>
</evidence>
<evidence type="ECO:0000256" key="4">
    <source>
        <dbReference type="ARBA" id="ARBA00023157"/>
    </source>
</evidence>
<dbReference type="Pfam" id="PF00007">
    <property type="entry name" value="Cys_knot"/>
    <property type="match status" value="1"/>
</dbReference>
<comment type="caution">
    <text evidence="7">The sequence shown here is derived from an EMBL/GenBank/DDBJ whole genome shotgun (WGS) entry which is preliminary data.</text>
</comment>
<dbReference type="GO" id="GO:0005737">
    <property type="term" value="C:cytoplasm"/>
    <property type="evidence" value="ECO:0007669"/>
    <property type="project" value="TreeGrafter"/>
</dbReference>
<comment type="subcellular location">
    <subcellularLocation>
        <location evidence="1">Secreted</location>
    </subcellularLocation>
</comment>
<feature type="domain" description="Glycoprotein hormone subunit beta" evidence="6">
    <location>
        <begin position="32"/>
        <end position="133"/>
    </location>
</feature>
<dbReference type="EMBL" id="BMAW01044339">
    <property type="protein sequence ID" value="GFS44086.1"/>
    <property type="molecule type" value="Genomic_DNA"/>
</dbReference>
<evidence type="ECO:0000256" key="1">
    <source>
        <dbReference type="ARBA" id="ARBA00004613"/>
    </source>
</evidence>
<keyword evidence="8" id="KW-1185">Reference proteome</keyword>
<feature type="signal peptide" evidence="5">
    <location>
        <begin position="1"/>
        <end position="18"/>
    </location>
</feature>
<dbReference type="GO" id="GO:0005179">
    <property type="term" value="F:hormone activity"/>
    <property type="evidence" value="ECO:0007669"/>
    <property type="project" value="InterPro"/>
</dbReference>
<dbReference type="GO" id="GO:0005615">
    <property type="term" value="C:extracellular space"/>
    <property type="evidence" value="ECO:0007669"/>
    <property type="project" value="TreeGrafter"/>
</dbReference>
<protein>
    <submittedName>
        <fullName evidence="7">Thyrostimulin beta-5 subunit</fullName>
    </submittedName>
</protein>
<dbReference type="CDD" id="cd00069">
    <property type="entry name" value="GHB_like"/>
    <property type="match status" value="1"/>
</dbReference>
<organism evidence="7 8">
    <name type="scientific">Nephila pilipes</name>
    <name type="common">Giant wood spider</name>
    <name type="synonym">Nephila maculata</name>
    <dbReference type="NCBI Taxonomy" id="299642"/>
    <lineage>
        <taxon>Eukaryota</taxon>
        <taxon>Metazoa</taxon>
        <taxon>Ecdysozoa</taxon>
        <taxon>Arthropoda</taxon>
        <taxon>Chelicerata</taxon>
        <taxon>Arachnida</taxon>
        <taxon>Araneae</taxon>
        <taxon>Araneomorphae</taxon>
        <taxon>Entelegynae</taxon>
        <taxon>Araneoidea</taxon>
        <taxon>Nephilidae</taxon>
        <taxon>Nephila</taxon>
    </lineage>
</organism>
<evidence type="ECO:0000259" key="6">
    <source>
        <dbReference type="Pfam" id="PF00007"/>
    </source>
</evidence>
<dbReference type="PANTHER" id="PTHR11515">
    <property type="entry name" value="GLYCOPROTEIN HORMONE BETA CHAIN"/>
    <property type="match status" value="1"/>
</dbReference>
<reference evidence="7" key="1">
    <citation type="submission" date="2020-08" db="EMBL/GenBank/DDBJ databases">
        <title>Multicomponent nature underlies the extraordinary mechanical properties of spider dragline silk.</title>
        <authorList>
            <person name="Kono N."/>
            <person name="Nakamura H."/>
            <person name="Mori M."/>
            <person name="Yoshida Y."/>
            <person name="Ohtoshi R."/>
            <person name="Malay A.D."/>
            <person name="Moran D.A.P."/>
            <person name="Tomita M."/>
            <person name="Numata K."/>
            <person name="Arakawa K."/>
        </authorList>
    </citation>
    <scope>NUCLEOTIDE SEQUENCE</scope>
</reference>
<keyword evidence="4" id="KW-1015">Disulfide bond</keyword>
<gene>
    <name evidence="7" type="ORF">NPIL_475771</name>
</gene>
<dbReference type="OrthoDB" id="10006958at2759"/>
<dbReference type="PANTHER" id="PTHR11515:SF13">
    <property type="entry name" value="GLYCOPROTEIN HORMONE BETA 5, ISOFORM A"/>
    <property type="match status" value="1"/>
</dbReference>
<comment type="similarity">
    <text evidence="2">Belongs to the glycoprotein hormones subunit beta family.</text>
</comment>
<keyword evidence="3" id="KW-0964">Secreted</keyword>
<feature type="chain" id="PRO_5036490852" evidence="5">
    <location>
        <begin position="19"/>
        <end position="161"/>
    </location>
</feature>
<dbReference type="AlphaFoldDB" id="A0A8X6MDY4"/>
<dbReference type="InterPro" id="IPR029034">
    <property type="entry name" value="Cystine-knot_cytokine"/>
</dbReference>
<dbReference type="InterPro" id="IPR001545">
    <property type="entry name" value="Gonadotropin_bsu"/>
</dbReference>
<accession>A0A8X6MDY4</accession>
<evidence type="ECO:0000313" key="7">
    <source>
        <dbReference type="EMBL" id="GFS44086.1"/>
    </source>
</evidence>
<dbReference type="Proteomes" id="UP000887013">
    <property type="component" value="Unassembled WGS sequence"/>
</dbReference>
<dbReference type="SUPFAM" id="SSF57501">
    <property type="entry name" value="Cystine-knot cytokines"/>
    <property type="match status" value="1"/>
</dbReference>
<evidence type="ECO:0000256" key="2">
    <source>
        <dbReference type="ARBA" id="ARBA00006552"/>
    </source>
</evidence>
<dbReference type="GO" id="GO:0007186">
    <property type="term" value="P:G protein-coupled receptor signaling pathway"/>
    <property type="evidence" value="ECO:0007669"/>
    <property type="project" value="TreeGrafter"/>
</dbReference>
<sequence>MFLIEALGILLIFGTVSMESTVSLDMEKTLECHPREFTYKATQTDENGLQCWGLVTATSCWGRCDTGEIGDWRFPYKRPFHSVCMHENREAHSTLLQNCDEGVNLDIVQYEYYEALSCACYLCDSSSTSCQEIPTYSDPFKGGFPADVTKPGRIHSIEQTN</sequence>
<proteinExistence type="inferred from homology"/>
<evidence type="ECO:0000313" key="8">
    <source>
        <dbReference type="Proteomes" id="UP000887013"/>
    </source>
</evidence>